<dbReference type="InterPro" id="IPR000847">
    <property type="entry name" value="LysR_HTH_N"/>
</dbReference>
<keyword evidence="7" id="KW-1185">Reference proteome</keyword>
<dbReference type="InterPro" id="IPR036388">
    <property type="entry name" value="WH-like_DNA-bd_sf"/>
</dbReference>
<dbReference type="PANTHER" id="PTHR30346">
    <property type="entry name" value="TRANSCRIPTIONAL DUAL REGULATOR HCAR-RELATED"/>
    <property type="match status" value="1"/>
</dbReference>
<keyword evidence="4" id="KW-0804">Transcription</keyword>
<dbReference type="SUPFAM" id="SSF53850">
    <property type="entry name" value="Periplasmic binding protein-like II"/>
    <property type="match status" value="1"/>
</dbReference>
<evidence type="ECO:0000256" key="2">
    <source>
        <dbReference type="ARBA" id="ARBA00023015"/>
    </source>
</evidence>
<dbReference type="Pfam" id="PF03466">
    <property type="entry name" value="LysR_substrate"/>
    <property type="match status" value="1"/>
</dbReference>
<dbReference type="RefSeq" id="WP_219965690.1">
    <property type="nucleotide sequence ID" value="NZ_JAGFNZ010000004.1"/>
</dbReference>
<dbReference type="InterPro" id="IPR005119">
    <property type="entry name" value="LysR_subst-bd"/>
</dbReference>
<keyword evidence="3" id="KW-0238">DNA-binding</keyword>
<proteinExistence type="inferred from homology"/>
<evidence type="ECO:0000256" key="4">
    <source>
        <dbReference type="ARBA" id="ARBA00023163"/>
    </source>
</evidence>
<keyword evidence="2" id="KW-0805">Transcription regulation</keyword>
<comment type="similarity">
    <text evidence="1">Belongs to the LysR transcriptional regulatory family.</text>
</comment>
<gene>
    <name evidence="6" type="ORF">J5W02_10710</name>
</gene>
<sequence>MDLKRLEYFVAICEEGSISAAAKKLHISQPPLSHQLQLLETELGVKLVERGARHITLTDAGVILYKRAGNILELADAAARELGEYGEKMKGTLRLGATSSSFLPLLDPRITEYTKLYPEVNFELHEGNTFQMIELLAGGVIEIAVIRTPFHAENTAWYSLNKEPMIAVGDQKYFYNTENSCIRLEDLKNKPLIIYRRYEKLILSAFRAAGFRPDVFCLNDDSRTTLMWANAGLGVAVVPYSMESFYRSPSCLCKTIDSPLMETQITAIWRSDRALSSVAKSFLAVFKRPS</sequence>
<dbReference type="PANTHER" id="PTHR30346:SF28">
    <property type="entry name" value="HTH-TYPE TRANSCRIPTIONAL REGULATOR CYNR"/>
    <property type="match status" value="1"/>
</dbReference>
<dbReference type="PROSITE" id="PS50931">
    <property type="entry name" value="HTH_LYSR"/>
    <property type="match status" value="1"/>
</dbReference>
<dbReference type="Proteomes" id="UP000719942">
    <property type="component" value="Unassembled WGS sequence"/>
</dbReference>
<dbReference type="InterPro" id="IPR036390">
    <property type="entry name" value="WH_DNA-bd_sf"/>
</dbReference>
<dbReference type="PRINTS" id="PR00039">
    <property type="entry name" value="HTHLYSR"/>
</dbReference>
<dbReference type="EMBL" id="JAGFNZ010000004">
    <property type="protein sequence ID" value="MBW7573280.1"/>
    <property type="molecule type" value="Genomic_DNA"/>
</dbReference>
<organism evidence="6 7">
    <name type="scientific">Caproiciproducens faecalis</name>
    <dbReference type="NCBI Taxonomy" id="2820301"/>
    <lineage>
        <taxon>Bacteria</taxon>
        <taxon>Bacillati</taxon>
        <taxon>Bacillota</taxon>
        <taxon>Clostridia</taxon>
        <taxon>Eubacteriales</taxon>
        <taxon>Acutalibacteraceae</taxon>
        <taxon>Caproiciproducens</taxon>
    </lineage>
</organism>
<accession>A0ABS7DPR0</accession>
<feature type="domain" description="HTH lysR-type" evidence="5">
    <location>
        <begin position="1"/>
        <end position="58"/>
    </location>
</feature>
<reference evidence="6 7" key="1">
    <citation type="submission" date="2021-03" db="EMBL/GenBank/DDBJ databases">
        <title>Caproiciproducens sp. nov. isolated from feces of cow.</title>
        <authorList>
            <person name="Choi J.-Y."/>
        </authorList>
    </citation>
    <scope>NUCLEOTIDE SEQUENCE [LARGE SCALE GENOMIC DNA]</scope>
    <source>
        <strain evidence="6 7">AGMB10547</strain>
    </source>
</reference>
<dbReference type="CDD" id="cd05466">
    <property type="entry name" value="PBP2_LTTR_substrate"/>
    <property type="match status" value="1"/>
</dbReference>
<dbReference type="Gene3D" id="3.40.190.10">
    <property type="entry name" value="Periplasmic binding protein-like II"/>
    <property type="match status" value="2"/>
</dbReference>
<evidence type="ECO:0000256" key="1">
    <source>
        <dbReference type="ARBA" id="ARBA00009437"/>
    </source>
</evidence>
<comment type="caution">
    <text evidence="6">The sequence shown here is derived from an EMBL/GenBank/DDBJ whole genome shotgun (WGS) entry which is preliminary data.</text>
</comment>
<dbReference type="Gene3D" id="1.10.10.10">
    <property type="entry name" value="Winged helix-like DNA-binding domain superfamily/Winged helix DNA-binding domain"/>
    <property type="match status" value="1"/>
</dbReference>
<evidence type="ECO:0000313" key="7">
    <source>
        <dbReference type="Proteomes" id="UP000719942"/>
    </source>
</evidence>
<evidence type="ECO:0000259" key="5">
    <source>
        <dbReference type="PROSITE" id="PS50931"/>
    </source>
</evidence>
<evidence type="ECO:0000313" key="6">
    <source>
        <dbReference type="EMBL" id="MBW7573280.1"/>
    </source>
</evidence>
<name>A0ABS7DPR0_9FIRM</name>
<protein>
    <submittedName>
        <fullName evidence="6">LysR family transcriptional regulator</fullName>
    </submittedName>
</protein>
<evidence type="ECO:0000256" key="3">
    <source>
        <dbReference type="ARBA" id="ARBA00023125"/>
    </source>
</evidence>
<dbReference type="SUPFAM" id="SSF46785">
    <property type="entry name" value="Winged helix' DNA-binding domain"/>
    <property type="match status" value="1"/>
</dbReference>
<dbReference type="Pfam" id="PF00126">
    <property type="entry name" value="HTH_1"/>
    <property type="match status" value="1"/>
</dbReference>